<dbReference type="PANTHER" id="PTHR12714:SF24">
    <property type="entry name" value="SLR1182 PROTEIN"/>
    <property type="match status" value="1"/>
</dbReference>
<keyword evidence="3 6" id="KW-1133">Transmembrane helix</keyword>
<dbReference type="RefSeq" id="WP_245902008.1">
    <property type="nucleotide sequence ID" value="NZ_PZZL01000004.1"/>
</dbReference>
<dbReference type="Proteomes" id="UP000241808">
    <property type="component" value="Unassembled WGS sequence"/>
</dbReference>
<keyword evidence="7" id="KW-0808">Transferase</keyword>
<proteinExistence type="predicted"/>
<evidence type="ECO:0000256" key="5">
    <source>
        <dbReference type="SAM" id="MobiDB-lite"/>
    </source>
</evidence>
<evidence type="ECO:0000256" key="6">
    <source>
        <dbReference type="SAM" id="Phobius"/>
    </source>
</evidence>
<reference evidence="7 8" key="1">
    <citation type="submission" date="2018-04" db="EMBL/GenBank/DDBJ databases">
        <title>Genomic Encyclopedia of Archaeal and Bacterial Type Strains, Phase II (KMG-II): from individual species to whole genera.</title>
        <authorList>
            <person name="Goeker M."/>
        </authorList>
    </citation>
    <scope>NUCLEOTIDE SEQUENCE [LARGE SCALE GENOMIC DNA]</scope>
    <source>
        <strain evidence="7 8">DSM 25521</strain>
    </source>
</reference>
<feature type="transmembrane region" description="Helical" evidence="6">
    <location>
        <begin position="26"/>
        <end position="43"/>
    </location>
</feature>
<dbReference type="GO" id="GO:0032259">
    <property type="term" value="P:methylation"/>
    <property type="evidence" value="ECO:0007669"/>
    <property type="project" value="UniProtKB-KW"/>
</dbReference>
<keyword evidence="7" id="KW-0489">Methyltransferase</keyword>
<dbReference type="Pfam" id="PF04191">
    <property type="entry name" value="PEMT"/>
    <property type="match status" value="1"/>
</dbReference>
<dbReference type="InterPro" id="IPR007318">
    <property type="entry name" value="Phopholipid_MeTrfase"/>
</dbReference>
<keyword evidence="8" id="KW-1185">Reference proteome</keyword>
<accession>A0A2T4Z6B4</accession>
<evidence type="ECO:0000256" key="1">
    <source>
        <dbReference type="ARBA" id="ARBA00004127"/>
    </source>
</evidence>
<organism evidence="7 8">
    <name type="scientific">Phreatobacter oligotrophus</name>
    <dbReference type="NCBI Taxonomy" id="1122261"/>
    <lineage>
        <taxon>Bacteria</taxon>
        <taxon>Pseudomonadati</taxon>
        <taxon>Pseudomonadota</taxon>
        <taxon>Alphaproteobacteria</taxon>
        <taxon>Hyphomicrobiales</taxon>
        <taxon>Phreatobacteraceae</taxon>
        <taxon>Phreatobacter</taxon>
    </lineage>
</organism>
<keyword evidence="4 6" id="KW-0472">Membrane</keyword>
<evidence type="ECO:0000313" key="8">
    <source>
        <dbReference type="Proteomes" id="UP000241808"/>
    </source>
</evidence>
<dbReference type="Gene3D" id="1.20.120.1630">
    <property type="match status" value="1"/>
</dbReference>
<evidence type="ECO:0000256" key="4">
    <source>
        <dbReference type="ARBA" id="ARBA00023136"/>
    </source>
</evidence>
<gene>
    <name evidence="7" type="ORF">C8P69_104475</name>
</gene>
<dbReference type="GO" id="GO:0012505">
    <property type="term" value="C:endomembrane system"/>
    <property type="evidence" value="ECO:0007669"/>
    <property type="project" value="UniProtKB-SubCell"/>
</dbReference>
<comment type="subcellular location">
    <subcellularLocation>
        <location evidence="1">Endomembrane system</location>
        <topology evidence="1">Multi-pass membrane protein</topology>
    </subcellularLocation>
</comment>
<dbReference type="EMBL" id="PZZL01000004">
    <property type="protein sequence ID" value="PTM57421.1"/>
    <property type="molecule type" value="Genomic_DNA"/>
</dbReference>
<dbReference type="GO" id="GO:0008168">
    <property type="term" value="F:methyltransferase activity"/>
    <property type="evidence" value="ECO:0007669"/>
    <property type="project" value="UniProtKB-KW"/>
</dbReference>
<feature type="region of interest" description="Disordered" evidence="5">
    <location>
        <begin position="1"/>
        <end position="22"/>
    </location>
</feature>
<feature type="transmembrane region" description="Helical" evidence="6">
    <location>
        <begin position="125"/>
        <end position="144"/>
    </location>
</feature>
<keyword evidence="2 6" id="KW-0812">Transmembrane</keyword>
<evidence type="ECO:0000256" key="2">
    <source>
        <dbReference type="ARBA" id="ARBA00022692"/>
    </source>
</evidence>
<dbReference type="PANTHER" id="PTHR12714">
    <property type="entry name" value="PROTEIN-S ISOPRENYLCYSTEINE O-METHYLTRANSFERASE"/>
    <property type="match status" value="1"/>
</dbReference>
<name>A0A2T4Z6B4_9HYPH</name>
<evidence type="ECO:0000256" key="3">
    <source>
        <dbReference type="ARBA" id="ARBA00022989"/>
    </source>
</evidence>
<sequence>MIAERQGEAMTQQNGASDYAERPNRWPLPPVIFGLSLALGFGLDSLARVALPAPGIAKLLGALALGAGLALVLWSTSTLSRARTAILPHHPATRLVTSGPFAWSRNPIYLGELCLIAGFGGVEGSLAYLIAAAVFVMAMTHFAIRREEAHLAARFGAEWEAYAARVRRWV</sequence>
<evidence type="ECO:0000313" key="7">
    <source>
        <dbReference type="EMBL" id="PTM57421.1"/>
    </source>
</evidence>
<dbReference type="AlphaFoldDB" id="A0A2T4Z6B4"/>
<protein>
    <submittedName>
        <fullName evidence="7">Protein-S-isoprenylcysteine O-methyltransferase Ste14</fullName>
    </submittedName>
</protein>
<feature type="transmembrane region" description="Helical" evidence="6">
    <location>
        <begin position="55"/>
        <end position="74"/>
    </location>
</feature>
<comment type="caution">
    <text evidence="7">The sequence shown here is derived from an EMBL/GenBank/DDBJ whole genome shotgun (WGS) entry which is preliminary data.</text>
</comment>